<dbReference type="AlphaFoldDB" id="A0A917UN74"/>
<dbReference type="Proteomes" id="UP000635726">
    <property type="component" value="Unassembled WGS sequence"/>
</dbReference>
<evidence type="ECO:0000256" key="8">
    <source>
        <dbReference type="ARBA" id="ARBA00023002"/>
    </source>
</evidence>
<keyword evidence="8 12" id="KW-0560">Oxidoreductase</keyword>
<dbReference type="GO" id="GO:0005737">
    <property type="term" value="C:cytoplasm"/>
    <property type="evidence" value="ECO:0007669"/>
    <property type="project" value="UniProtKB-SubCell"/>
</dbReference>
<dbReference type="PANTHER" id="PTHR42716">
    <property type="entry name" value="L-ASPARTATE OXIDASE"/>
    <property type="match status" value="1"/>
</dbReference>
<comment type="catalytic activity">
    <reaction evidence="9">
        <text>L-aspartate + O2 = iminosuccinate + H2O2</text>
        <dbReference type="Rhea" id="RHEA:25876"/>
        <dbReference type="ChEBI" id="CHEBI:15379"/>
        <dbReference type="ChEBI" id="CHEBI:16240"/>
        <dbReference type="ChEBI" id="CHEBI:29991"/>
        <dbReference type="ChEBI" id="CHEBI:77875"/>
        <dbReference type="EC" id="1.4.3.16"/>
    </reaction>
    <physiologicalReaction direction="left-to-right" evidence="9">
        <dbReference type="Rhea" id="RHEA:25877"/>
    </physiologicalReaction>
</comment>
<dbReference type="Pfam" id="PF02910">
    <property type="entry name" value="Succ_DH_flav_C"/>
    <property type="match status" value="1"/>
</dbReference>
<dbReference type="SUPFAM" id="SSF46977">
    <property type="entry name" value="Succinate dehydrogenase/fumarate reductase flavoprotein C-terminal domain"/>
    <property type="match status" value="1"/>
</dbReference>
<dbReference type="InterPro" id="IPR027477">
    <property type="entry name" value="Succ_DH/fumarate_Rdtase_cat_sf"/>
</dbReference>
<dbReference type="InterPro" id="IPR037099">
    <property type="entry name" value="Fum_R/Succ_DH_flav-like_C_sf"/>
</dbReference>
<evidence type="ECO:0000259" key="13">
    <source>
        <dbReference type="Pfam" id="PF00890"/>
    </source>
</evidence>
<comment type="similarity">
    <text evidence="3 12">Belongs to the FAD-dependent oxidoreductase 2 family. NadB subfamily.</text>
</comment>
<evidence type="ECO:0000256" key="5">
    <source>
        <dbReference type="ARBA" id="ARBA00022630"/>
    </source>
</evidence>
<dbReference type="GO" id="GO:0008734">
    <property type="term" value="F:L-aspartate oxidase activity"/>
    <property type="evidence" value="ECO:0007669"/>
    <property type="project" value="UniProtKB-UniRule"/>
</dbReference>
<dbReference type="Gene3D" id="1.20.58.100">
    <property type="entry name" value="Fumarate reductase/succinate dehydrogenase flavoprotein-like, C-terminal domain"/>
    <property type="match status" value="1"/>
</dbReference>
<evidence type="ECO:0000259" key="14">
    <source>
        <dbReference type="Pfam" id="PF02910"/>
    </source>
</evidence>
<evidence type="ECO:0000313" key="15">
    <source>
        <dbReference type="EMBL" id="GGJ69773.1"/>
    </source>
</evidence>
<keyword evidence="7 12" id="KW-0274">FAD</keyword>
<accession>A0A917UN74</accession>
<evidence type="ECO:0000256" key="7">
    <source>
        <dbReference type="ARBA" id="ARBA00022827"/>
    </source>
</evidence>
<feature type="domain" description="Fumarate reductase/succinate dehydrogenase flavoprotein-like C-terminal" evidence="14">
    <location>
        <begin position="460"/>
        <end position="495"/>
    </location>
</feature>
<keyword evidence="5 12" id="KW-0285">Flavoprotein</keyword>
<dbReference type="InterPro" id="IPR003953">
    <property type="entry name" value="FAD-dep_OxRdtase_2_FAD-bd"/>
</dbReference>
<dbReference type="EC" id="1.4.3.16" evidence="4 10"/>
<evidence type="ECO:0000256" key="10">
    <source>
        <dbReference type="NCBIfam" id="TIGR00551"/>
    </source>
</evidence>
<dbReference type="NCBIfam" id="TIGR00551">
    <property type="entry name" value="nadB"/>
    <property type="match status" value="1"/>
</dbReference>
<dbReference type="PRINTS" id="PR00368">
    <property type="entry name" value="FADPNR"/>
</dbReference>
<proteinExistence type="inferred from homology"/>
<dbReference type="SUPFAM" id="SSF56425">
    <property type="entry name" value="Succinate dehydrogenase/fumarate reductase flavoprotein, catalytic domain"/>
    <property type="match status" value="1"/>
</dbReference>
<dbReference type="InterPro" id="IPR005288">
    <property type="entry name" value="NadB"/>
</dbReference>
<evidence type="ECO:0000256" key="3">
    <source>
        <dbReference type="ARBA" id="ARBA00008562"/>
    </source>
</evidence>
<evidence type="ECO:0000256" key="1">
    <source>
        <dbReference type="ARBA" id="ARBA00001974"/>
    </source>
</evidence>
<dbReference type="GO" id="GO:0034628">
    <property type="term" value="P:'de novo' NAD+ biosynthetic process from L-aspartate"/>
    <property type="evidence" value="ECO:0007669"/>
    <property type="project" value="TreeGrafter"/>
</dbReference>
<dbReference type="FunFam" id="3.90.700.10:FF:000002">
    <property type="entry name" value="L-aspartate oxidase"/>
    <property type="match status" value="1"/>
</dbReference>
<gene>
    <name evidence="15" type="ORF">GCM10008939_12680</name>
</gene>
<evidence type="ECO:0000256" key="2">
    <source>
        <dbReference type="ARBA" id="ARBA00004950"/>
    </source>
</evidence>
<dbReference type="SUPFAM" id="SSF51905">
    <property type="entry name" value="FAD/NAD(P)-binding domain"/>
    <property type="match status" value="1"/>
</dbReference>
<dbReference type="PANTHER" id="PTHR42716:SF2">
    <property type="entry name" value="L-ASPARTATE OXIDASE, CHLOROPLASTIC"/>
    <property type="match status" value="1"/>
</dbReference>
<evidence type="ECO:0000256" key="4">
    <source>
        <dbReference type="ARBA" id="ARBA00012173"/>
    </source>
</evidence>
<reference evidence="15" key="1">
    <citation type="journal article" date="2014" name="Int. J. Syst. Evol. Microbiol.">
        <title>Complete genome sequence of Corynebacterium casei LMG S-19264T (=DSM 44701T), isolated from a smear-ripened cheese.</title>
        <authorList>
            <consortium name="US DOE Joint Genome Institute (JGI-PGF)"/>
            <person name="Walter F."/>
            <person name="Albersmeier A."/>
            <person name="Kalinowski J."/>
            <person name="Ruckert C."/>
        </authorList>
    </citation>
    <scope>NUCLEOTIDE SEQUENCE</scope>
    <source>
        <strain evidence="15">JCM 14371</strain>
    </source>
</reference>
<evidence type="ECO:0000256" key="12">
    <source>
        <dbReference type="RuleBase" id="RU362049"/>
    </source>
</evidence>
<name>A0A917UN74_9DEIO</name>
<protein>
    <recommendedName>
        <fullName evidence="4 10">L-aspartate oxidase</fullName>
        <ecNumber evidence="4 10">1.4.3.16</ecNumber>
    </recommendedName>
</protein>
<dbReference type="Gene3D" id="3.50.50.60">
    <property type="entry name" value="FAD/NAD(P)-binding domain"/>
    <property type="match status" value="1"/>
</dbReference>
<comment type="cofactor">
    <cofactor evidence="1 12">
        <name>FAD</name>
        <dbReference type="ChEBI" id="CHEBI:57692"/>
    </cofactor>
</comment>
<evidence type="ECO:0000256" key="11">
    <source>
        <dbReference type="PIRSR" id="PIRSR000171-1"/>
    </source>
</evidence>
<organism evidence="15 16">
    <name type="scientific">Deinococcus aquiradiocola</name>
    <dbReference type="NCBI Taxonomy" id="393059"/>
    <lineage>
        <taxon>Bacteria</taxon>
        <taxon>Thermotogati</taxon>
        <taxon>Deinococcota</taxon>
        <taxon>Deinococci</taxon>
        <taxon>Deinococcales</taxon>
        <taxon>Deinococcaceae</taxon>
        <taxon>Deinococcus</taxon>
    </lineage>
</organism>
<keyword evidence="6 12" id="KW-0662">Pyridine nucleotide biosynthesis</keyword>
<comment type="function">
    <text evidence="12">Catalyzes the oxidation of L-aspartate to iminoaspartate.</text>
</comment>
<sequence>MTVPDPHNVPVFTSSFDADLLIVGGGIAGLSAALHAHRRGLRVLLVSKTALEGGSTFWAQGGAAAPTGPDDHAAHLHDTLDAGRGLCHEDVVAGFVQEAAASLDALDTLGVPFSRHVTLEGGHGRPRVRHAYGDETGRAISETLARAVRQSGMQVLEHTFARRLLQSASGRVVGAELETQGRVTQALAGAVLLATGGFGRVYPVTTAPPEGTGDGLALAYRAGAELRDLEFVQFHPTAFVPATPPGTVVLVSEAVRGEGAHLLNGDGERFMARHDAALELAPRDVVARAVAAERARTGTVTLDLRHLGADHVRTRFPGIAARLTALGVDPATTPVPVQPAVHYTMGGVTTDAWGRTTLPGLYAAGEVASSGLHGANRLASNSLTEGLVFGARAVQAAAQDLHREPPARATPLQTLPEGEWLTAQARLADAAGLVRHGDALQAALDGWPDLPDAPDSVDRAALERGNLALLGRLLLLGALARQESRGAHWRADHPHLAAPRHAVQVAGTLRHEALPGSVPDGVLQSARVSTGPTHINPPESA</sequence>
<comment type="caution">
    <text evidence="15">The sequence shown here is derived from an EMBL/GenBank/DDBJ whole genome shotgun (WGS) entry which is preliminary data.</text>
</comment>
<evidence type="ECO:0000256" key="9">
    <source>
        <dbReference type="ARBA" id="ARBA00048305"/>
    </source>
</evidence>
<dbReference type="Gene3D" id="3.90.700.10">
    <property type="entry name" value="Succinate dehydrogenase/fumarate reductase flavoprotein, catalytic domain"/>
    <property type="match status" value="1"/>
</dbReference>
<dbReference type="Pfam" id="PF00890">
    <property type="entry name" value="FAD_binding_2"/>
    <property type="match status" value="1"/>
</dbReference>
<reference evidence="15" key="2">
    <citation type="submission" date="2020-09" db="EMBL/GenBank/DDBJ databases">
        <authorList>
            <person name="Sun Q."/>
            <person name="Ohkuma M."/>
        </authorList>
    </citation>
    <scope>NUCLEOTIDE SEQUENCE</scope>
    <source>
        <strain evidence="15">JCM 14371</strain>
    </source>
</reference>
<evidence type="ECO:0000256" key="6">
    <source>
        <dbReference type="ARBA" id="ARBA00022642"/>
    </source>
</evidence>
<comment type="pathway">
    <text evidence="2 12">Cofactor biosynthesis; NAD(+) biosynthesis; iminoaspartate from L-aspartate (oxidase route): step 1/1.</text>
</comment>
<evidence type="ECO:0000313" key="16">
    <source>
        <dbReference type="Proteomes" id="UP000635726"/>
    </source>
</evidence>
<dbReference type="PRINTS" id="PR00411">
    <property type="entry name" value="PNDRDTASEI"/>
</dbReference>
<feature type="active site" description="Proton acceptor" evidence="11">
    <location>
        <position position="283"/>
    </location>
</feature>
<feature type="domain" description="FAD-dependent oxidoreductase 2 FAD-binding" evidence="13">
    <location>
        <begin position="19"/>
        <end position="383"/>
    </location>
</feature>
<comment type="subcellular location">
    <subcellularLocation>
        <location evidence="12">Cytoplasm</location>
    </subcellularLocation>
</comment>
<dbReference type="InterPro" id="IPR036188">
    <property type="entry name" value="FAD/NAD-bd_sf"/>
</dbReference>
<dbReference type="EMBL" id="BMOE01000003">
    <property type="protein sequence ID" value="GGJ69773.1"/>
    <property type="molecule type" value="Genomic_DNA"/>
</dbReference>
<keyword evidence="16" id="KW-1185">Reference proteome</keyword>
<dbReference type="InterPro" id="IPR015939">
    <property type="entry name" value="Fum_Rdtase/Succ_DH_flav-like_C"/>
</dbReference>